<gene>
    <name evidence="5" type="primary">rpmG</name>
    <name evidence="6" type="ORF">IV49_GL001853</name>
</gene>
<dbReference type="GO" id="GO:0006412">
    <property type="term" value="P:translation"/>
    <property type="evidence" value="ECO:0007669"/>
    <property type="project" value="UniProtKB-UniRule"/>
</dbReference>
<accession>A0A0R2GZQ0</accession>
<evidence type="ECO:0000256" key="1">
    <source>
        <dbReference type="ARBA" id="ARBA00007596"/>
    </source>
</evidence>
<proteinExistence type="inferred from homology"/>
<keyword evidence="2 5" id="KW-0689">Ribosomal protein</keyword>
<dbReference type="Proteomes" id="UP000051841">
    <property type="component" value="Unassembled WGS sequence"/>
</dbReference>
<protein>
    <recommendedName>
        <fullName evidence="4 5">Large ribosomal subunit protein bL33</fullName>
    </recommendedName>
</protein>
<dbReference type="HAMAP" id="MF_00294">
    <property type="entry name" value="Ribosomal_bL33"/>
    <property type="match status" value="1"/>
</dbReference>
<dbReference type="InterPro" id="IPR038584">
    <property type="entry name" value="Ribosomal_bL33_sf"/>
</dbReference>
<name>A0A0R2GZQ0_9FIRM</name>
<dbReference type="GO" id="GO:1990904">
    <property type="term" value="C:ribonucleoprotein complex"/>
    <property type="evidence" value="ECO:0007669"/>
    <property type="project" value="UniProtKB-KW"/>
</dbReference>
<evidence type="ECO:0000256" key="2">
    <source>
        <dbReference type="ARBA" id="ARBA00022980"/>
    </source>
</evidence>
<reference evidence="6 7" key="1">
    <citation type="journal article" date="2015" name="Genome Announc.">
        <title>Expanding the biotechnology potential of lactobacilli through comparative genomics of 213 strains and associated genera.</title>
        <authorList>
            <person name="Sun Z."/>
            <person name="Harris H.M."/>
            <person name="McCann A."/>
            <person name="Guo C."/>
            <person name="Argimon S."/>
            <person name="Zhang W."/>
            <person name="Yang X."/>
            <person name="Jeffery I.B."/>
            <person name="Cooney J.C."/>
            <person name="Kagawa T.F."/>
            <person name="Liu W."/>
            <person name="Song Y."/>
            <person name="Salvetti E."/>
            <person name="Wrobel A."/>
            <person name="Rasinkangas P."/>
            <person name="Parkhill J."/>
            <person name="Rea M.C."/>
            <person name="O'Sullivan O."/>
            <person name="Ritari J."/>
            <person name="Douillard F.P."/>
            <person name="Paul Ross R."/>
            <person name="Yang R."/>
            <person name="Briner A.E."/>
            <person name="Felis G.E."/>
            <person name="de Vos W.M."/>
            <person name="Barrangou R."/>
            <person name="Klaenhammer T.R."/>
            <person name="Caufield P.W."/>
            <person name="Cui Y."/>
            <person name="Zhang H."/>
            <person name="O'Toole P.W."/>
        </authorList>
    </citation>
    <scope>NUCLEOTIDE SEQUENCE [LARGE SCALE GENOMIC DNA]</scope>
    <source>
        <strain evidence="6 7">DSM 20405</strain>
    </source>
</reference>
<dbReference type="NCBIfam" id="NF001860">
    <property type="entry name" value="PRK00595.1"/>
    <property type="match status" value="1"/>
</dbReference>
<dbReference type="Gene3D" id="2.20.28.120">
    <property type="entry name" value="Ribosomal protein L33"/>
    <property type="match status" value="1"/>
</dbReference>
<dbReference type="NCBIfam" id="TIGR01023">
    <property type="entry name" value="rpmG_bact"/>
    <property type="match status" value="1"/>
</dbReference>
<dbReference type="AlphaFoldDB" id="A0A0R2GZQ0"/>
<evidence type="ECO:0000256" key="4">
    <source>
        <dbReference type="ARBA" id="ARBA00035176"/>
    </source>
</evidence>
<dbReference type="NCBIfam" id="NF001764">
    <property type="entry name" value="PRK00504.1"/>
    <property type="match status" value="1"/>
</dbReference>
<dbReference type="PATRIC" id="fig|1410657.5.peg.1912"/>
<comment type="similarity">
    <text evidence="1 5">Belongs to the bacterial ribosomal protein bL33 family.</text>
</comment>
<evidence type="ECO:0000313" key="6">
    <source>
        <dbReference type="EMBL" id="KRN46249.1"/>
    </source>
</evidence>
<comment type="caution">
    <text evidence="6">The sequence shown here is derived from an EMBL/GenBank/DDBJ whole genome shotgun (WGS) entry which is preliminary data.</text>
</comment>
<organism evidence="6 7">
    <name type="scientific">Kandleria vitulina DSM 20405</name>
    <dbReference type="NCBI Taxonomy" id="1410657"/>
    <lineage>
        <taxon>Bacteria</taxon>
        <taxon>Bacillati</taxon>
        <taxon>Bacillota</taxon>
        <taxon>Erysipelotrichia</taxon>
        <taxon>Erysipelotrichales</taxon>
        <taxon>Coprobacillaceae</taxon>
        <taxon>Kandleria</taxon>
    </lineage>
</organism>
<dbReference type="RefSeq" id="WP_029071082.1">
    <property type="nucleotide sequence ID" value="NZ_JNKN01000058.1"/>
</dbReference>
<keyword evidence="3 5" id="KW-0687">Ribonucleoprotein</keyword>
<evidence type="ECO:0000256" key="5">
    <source>
        <dbReference type="HAMAP-Rule" id="MF_00294"/>
    </source>
</evidence>
<dbReference type="EMBL" id="JQBL01000061">
    <property type="protein sequence ID" value="KRN46249.1"/>
    <property type="molecule type" value="Genomic_DNA"/>
</dbReference>
<evidence type="ECO:0000313" key="7">
    <source>
        <dbReference type="Proteomes" id="UP000051841"/>
    </source>
</evidence>
<dbReference type="GO" id="GO:0003735">
    <property type="term" value="F:structural constituent of ribosome"/>
    <property type="evidence" value="ECO:0007669"/>
    <property type="project" value="InterPro"/>
</dbReference>
<dbReference type="PANTHER" id="PTHR43168:SF5">
    <property type="entry name" value="LARGE RIBOSOMAL SUBUNIT PROTEIN BL33B"/>
    <property type="match status" value="1"/>
</dbReference>
<dbReference type="Pfam" id="PF00471">
    <property type="entry name" value="Ribosomal_L33"/>
    <property type="match status" value="1"/>
</dbReference>
<dbReference type="PANTHER" id="PTHR43168">
    <property type="entry name" value="50S RIBOSOMAL PROTEIN L33, CHLOROPLASTIC"/>
    <property type="match status" value="1"/>
</dbReference>
<evidence type="ECO:0000256" key="3">
    <source>
        <dbReference type="ARBA" id="ARBA00023274"/>
    </source>
</evidence>
<dbReference type="InterPro" id="IPR011332">
    <property type="entry name" value="Ribosomal_zn-bd"/>
</dbReference>
<dbReference type="GO" id="GO:0005737">
    <property type="term" value="C:cytoplasm"/>
    <property type="evidence" value="ECO:0007669"/>
    <property type="project" value="UniProtKB-ARBA"/>
</dbReference>
<sequence>MREKVILVCTECLSRNYSVYKNKRTNVERLELKKYCKRCGKHTLHRESK</sequence>
<dbReference type="GO" id="GO:0005840">
    <property type="term" value="C:ribosome"/>
    <property type="evidence" value="ECO:0007669"/>
    <property type="project" value="UniProtKB-KW"/>
</dbReference>
<keyword evidence="7" id="KW-1185">Reference proteome</keyword>
<dbReference type="SUPFAM" id="SSF57829">
    <property type="entry name" value="Zn-binding ribosomal proteins"/>
    <property type="match status" value="1"/>
</dbReference>
<dbReference type="InterPro" id="IPR001705">
    <property type="entry name" value="Ribosomal_bL33"/>
</dbReference>